<dbReference type="InterPro" id="IPR036567">
    <property type="entry name" value="RHF-like"/>
</dbReference>
<dbReference type="OrthoDB" id="9808702at2"/>
<dbReference type="Pfam" id="PF02482">
    <property type="entry name" value="Ribosomal_S30AE"/>
    <property type="match status" value="1"/>
</dbReference>
<dbReference type="RefSeq" id="WP_106521867.1">
    <property type="nucleotide sequence ID" value="NZ_PYGD01000001.1"/>
</dbReference>
<evidence type="ECO:0000313" key="2">
    <source>
        <dbReference type="Proteomes" id="UP000240572"/>
    </source>
</evidence>
<dbReference type="SUPFAM" id="SSF69754">
    <property type="entry name" value="Ribosome binding protein Y (YfiA homologue)"/>
    <property type="match status" value="1"/>
</dbReference>
<organism evidence="1 2">
    <name type="scientific">Taibaiella chishuiensis</name>
    <dbReference type="NCBI Taxonomy" id="1434707"/>
    <lineage>
        <taxon>Bacteria</taxon>
        <taxon>Pseudomonadati</taxon>
        <taxon>Bacteroidota</taxon>
        <taxon>Chitinophagia</taxon>
        <taxon>Chitinophagales</taxon>
        <taxon>Chitinophagaceae</taxon>
        <taxon>Taibaiella</taxon>
    </lineage>
</organism>
<gene>
    <name evidence="1" type="ORF">B0I18_1011368</name>
</gene>
<dbReference type="Gene3D" id="3.30.160.100">
    <property type="entry name" value="Ribosome hibernation promotion factor-like"/>
    <property type="match status" value="1"/>
</dbReference>
<dbReference type="NCBIfam" id="TIGR00741">
    <property type="entry name" value="yfiA"/>
    <property type="match status" value="1"/>
</dbReference>
<dbReference type="EMBL" id="PYGD01000001">
    <property type="protein sequence ID" value="PSK95202.1"/>
    <property type="molecule type" value="Genomic_DNA"/>
</dbReference>
<reference evidence="1 2" key="1">
    <citation type="submission" date="2018-03" db="EMBL/GenBank/DDBJ databases">
        <title>Genomic Encyclopedia of Type Strains, Phase III (KMG-III): the genomes of soil and plant-associated and newly described type strains.</title>
        <authorList>
            <person name="Whitman W."/>
        </authorList>
    </citation>
    <scope>NUCLEOTIDE SEQUENCE [LARGE SCALE GENOMIC DNA]</scope>
    <source>
        <strain evidence="1 2">CGMCC 1.12700</strain>
    </source>
</reference>
<sequence>MNVQIQTVHFDADERLLEHVQKRLDKLKTFHDRITGVEVYLRLENLSQKVRDKVAEIKVFIPKHALFAKHESKVFEESFDEAFDSMVSQIKRQKEKMIV</sequence>
<name>A0A2P8DDC2_9BACT</name>
<dbReference type="InterPro" id="IPR003489">
    <property type="entry name" value="RHF/RaiA"/>
</dbReference>
<dbReference type="AlphaFoldDB" id="A0A2P8DDC2"/>
<keyword evidence="2" id="KW-1185">Reference proteome</keyword>
<protein>
    <submittedName>
        <fullName evidence="1">Putative sigma-54 modulation protein</fullName>
    </submittedName>
</protein>
<accession>A0A2P8DDC2</accession>
<dbReference type="Proteomes" id="UP000240572">
    <property type="component" value="Unassembled WGS sequence"/>
</dbReference>
<proteinExistence type="predicted"/>
<evidence type="ECO:0000313" key="1">
    <source>
        <dbReference type="EMBL" id="PSK95202.1"/>
    </source>
</evidence>
<comment type="caution">
    <text evidence="1">The sequence shown here is derived from an EMBL/GenBank/DDBJ whole genome shotgun (WGS) entry which is preliminary data.</text>
</comment>